<organism evidence="7 8">
    <name type="scientific">Ichthyobacterium seriolicida</name>
    <dbReference type="NCBI Taxonomy" id="242600"/>
    <lineage>
        <taxon>Bacteria</taxon>
        <taxon>Pseudomonadati</taxon>
        <taxon>Bacteroidota</taxon>
        <taxon>Flavobacteriia</taxon>
        <taxon>Flavobacteriales</taxon>
        <taxon>Ichthyobacteriaceae</taxon>
        <taxon>Ichthyobacterium</taxon>
    </lineage>
</organism>
<keyword evidence="8" id="KW-1185">Reference proteome</keyword>
<accession>A0A1J1E497</accession>
<evidence type="ECO:0000256" key="3">
    <source>
        <dbReference type="ARBA" id="ARBA00022989"/>
    </source>
</evidence>
<evidence type="ECO:0000313" key="7">
    <source>
        <dbReference type="EMBL" id="BAV94868.1"/>
    </source>
</evidence>
<comment type="subcellular location">
    <subcellularLocation>
        <location evidence="1">Membrane</location>
        <topology evidence="1">Multi-pass membrane protein</topology>
    </subcellularLocation>
</comment>
<feature type="transmembrane region" description="Helical" evidence="5">
    <location>
        <begin position="12"/>
        <end position="30"/>
    </location>
</feature>
<evidence type="ECO:0000256" key="4">
    <source>
        <dbReference type="ARBA" id="ARBA00023136"/>
    </source>
</evidence>
<keyword evidence="4 5" id="KW-0472">Membrane</keyword>
<evidence type="ECO:0000259" key="6">
    <source>
        <dbReference type="Pfam" id="PF06271"/>
    </source>
</evidence>
<gene>
    <name evidence="7" type="ORF">JBKA6_0855</name>
</gene>
<dbReference type="Pfam" id="PF06271">
    <property type="entry name" value="RDD"/>
    <property type="match status" value="1"/>
</dbReference>
<evidence type="ECO:0000256" key="1">
    <source>
        <dbReference type="ARBA" id="ARBA00004141"/>
    </source>
</evidence>
<dbReference type="EMBL" id="AP014564">
    <property type="protein sequence ID" value="BAV94868.1"/>
    <property type="molecule type" value="Genomic_DNA"/>
</dbReference>
<name>A0A1J1E497_9FLAO</name>
<reference evidence="7 8" key="1">
    <citation type="submission" date="2014-03" db="EMBL/GenBank/DDBJ databases">
        <title>complete genome sequence of Flavobacteriaceae bacterium JBKA-6.</title>
        <authorList>
            <person name="Takano T."/>
            <person name="Nakamura Y."/>
            <person name="Takuma S."/>
            <person name="Yasuike M."/>
            <person name="Matsuyama T."/>
            <person name="Sakai T."/>
            <person name="Fujiwara A."/>
            <person name="Kimoto K."/>
            <person name="Fukuda Y."/>
            <person name="Kondo H."/>
            <person name="Hirono I."/>
            <person name="Nakayasu C."/>
        </authorList>
    </citation>
    <scope>NUCLEOTIDE SEQUENCE [LARGE SCALE GENOMIC DNA]</scope>
    <source>
        <strain evidence="7 8">JBKA-6</strain>
    </source>
</reference>
<keyword evidence="3 5" id="KW-1133">Transmembrane helix</keyword>
<protein>
    <recommendedName>
        <fullName evidence="6">RDD domain-containing protein</fullName>
    </recommendedName>
</protein>
<dbReference type="KEGG" id="ise:JBKA6_0855"/>
<dbReference type="InterPro" id="IPR010432">
    <property type="entry name" value="RDD"/>
</dbReference>
<keyword evidence="2 5" id="KW-0812">Transmembrane</keyword>
<feature type="transmembrane region" description="Helical" evidence="5">
    <location>
        <begin position="108"/>
        <end position="126"/>
    </location>
</feature>
<evidence type="ECO:0000256" key="2">
    <source>
        <dbReference type="ARBA" id="ARBA00022692"/>
    </source>
</evidence>
<dbReference type="GO" id="GO:0016020">
    <property type="term" value="C:membrane"/>
    <property type="evidence" value="ECO:0007669"/>
    <property type="project" value="UniProtKB-SubCell"/>
</dbReference>
<proteinExistence type="predicted"/>
<feature type="domain" description="RDD" evidence="6">
    <location>
        <begin position="108"/>
        <end position="172"/>
    </location>
</feature>
<dbReference type="AlphaFoldDB" id="A0A1J1E497"/>
<sequence length="183" mass="21189">MRVSLIPVNSRLLIVLIKQIINLTQVTIIVKGMIRTYIISRCTIFFIKLNLYIATNCNQNIYNMKLSNQILIKRELNKKRYISIAIDNLLISQILFIGVSELEISKSFLTGITLFCLYYTFSEYIFGKTIGKYITGLKTVNSQNKEITFKESCKRQLGRILSIFFLGTKGFFYCDKYSNTKVV</sequence>
<evidence type="ECO:0000313" key="8">
    <source>
        <dbReference type="Proteomes" id="UP000243197"/>
    </source>
</evidence>
<evidence type="ECO:0000256" key="5">
    <source>
        <dbReference type="SAM" id="Phobius"/>
    </source>
</evidence>
<feature type="transmembrane region" description="Helical" evidence="5">
    <location>
        <begin position="81"/>
        <end position="102"/>
    </location>
</feature>
<dbReference type="Proteomes" id="UP000243197">
    <property type="component" value="Chromosome"/>
</dbReference>